<reference evidence="1" key="1">
    <citation type="journal article" date="2015" name="Nature">
        <title>Complex archaea that bridge the gap between prokaryotes and eukaryotes.</title>
        <authorList>
            <person name="Spang A."/>
            <person name="Saw J.H."/>
            <person name="Jorgensen S.L."/>
            <person name="Zaremba-Niedzwiedzka K."/>
            <person name="Martijn J."/>
            <person name="Lind A.E."/>
            <person name="van Eijk R."/>
            <person name="Schleper C."/>
            <person name="Guy L."/>
            <person name="Ettema T.J."/>
        </authorList>
    </citation>
    <scope>NUCLEOTIDE SEQUENCE</scope>
</reference>
<proteinExistence type="predicted"/>
<protein>
    <submittedName>
        <fullName evidence="1">Uncharacterized protein</fullName>
    </submittedName>
</protein>
<evidence type="ECO:0000313" key="1">
    <source>
        <dbReference type="EMBL" id="KKN03058.1"/>
    </source>
</evidence>
<sequence length="56" mass="6935">MSYYEKFIKKYGNQKQKTREEEFQFAILQAFNDIWKELRNLNKGLRSTFDILKQKQ</sequence>
<accession>A0A0F9QCP4</accession>
<organism evidence="1">
    <name type="scientific">marine sediment metagenome</name>
    <dbReference type="NCBI Taxonomy" id="412755"/>
    <lineage>
        <taxon>unclassified sequences</taxon>
        <taxon>metagenomes</taxon>
        <taxon>ecological metagenomes</taxon>
    </lineage>
</organism>
<dbReference type="EMBL" id="LAZR01005077">
    <property type="protein sequence ID" value="KKN03058.1"/>
    <property type="molecule type" value="Genomic_DNA"/>
</dbReference>
<comment type="caution">
    <text evidence="1">The sequence shown here is derived from an EMBL/GenBank/DDBJ whole genome shotgun (WGS) entry which is preliminary data.</text>
</comment>
<name>A0A0F9QCP4_9ZZZZ</name>
<gene>
    <name evidence="1" type="ORF">LCGC14_1111440</name>
</gene>
<dbReference type="AlphaFoldDB" id="A0A0F9QCP4"/>